<keyword evidence="1" id="KW-1133">Transmembrane helix</keyword>
<evidence type="ECO:0000313" key="2">
    <source>
        <dbReference type="EMBL" id="TGL52346.1"/>
    </source>
</evidence>
<organism evidence="2 3">
    <name type="scientific">Leptospira kemamanensis</name>
    <dbReference type="NCBI Taxonomy" id="2484942"/>
    <lineage>
        <taxon>Bacteria</taxon>
        <taxon>Pseudomonadati</taxon>
        <taxon>Spirochaetota</taxon>
        <taxon>Spirochaetia</taxon>
        <taxon>Leptospirales</taxon>
        <taxon>Leptospiraceae</taxon>
        <taxon>Leptospira</taxon>
    </lineage>
</organism>
<sequence>MKQKLGLVFVAFLGLFLLFYFMEDHPENISETNYWKEDWKSIRYNPPTSDWCGNLVPSFAESSMVFRKLSRAWNEPALYTVTTEKNGNVLVYEGNYNVKNSFSELSVLKTKLIEASTDEIKKTYCLSEFSPSLTVSQENGKEIQFSFDKQLLFGKKIGADDGRIAVSIGNEIIAPYQYIIEKFRTPVTNFREKMYVAVTEGFIQELKFSGQGILVQVENRAKKNQYNVYVNNWSRSTGERIVLPPDVGNQWESVVKGLKVEFYPDETGAPSFPTLSDKVSPEAILDVNISNGTKIKLSFFPSWDSPLGKWRPVLRQFPSHFDESITWMKEESFQNLVNAVMKVKSASRYERPNQKIQ</sequence>
<keyword evidence="1" id="KW-0812">Transmembrane</keyword>
<name>A0A4R9JP99_9LEPT</name>
<dbReference type="EMBL" id="RQGG01000029">
    <property type="protein sequence ID" value="TGL52346.1"/>
    <property type="molecule type" value="Genomic_DNA"/>
</dbReference>
<accession>A0A4R9JP99</accession>
<evidence type="ECO:0008006" key="4">
    <source>
        <dbReference type="Google" id="ProtNLM"/>
    </source>
</evidence>
<evidence type="ECO:0000256" key="1">
    <source>
        <dbReference type="SAM" id="Phobius"/>
    </source>
</evidence>
<dbReference type="Proteomes" id="UP000297609">
    <property type="component" value="Unassembled WGS sequence"/>
</dbReference>
<dbReference type="AlphaFoldDB" id="A0A4R9JP99"/>
<gene>
    <name evidence="2" type="ORF">EHQ59_09910</name>
</gene>
<evidence type="ECO:0000313" key="3">
    <source>
        <dbReference type="Proteomes" id="UP000297609"/>
    </source>
</evidence>
<dbReference type="RefSeq" id="WP_135619501.1">
    <property type="nucleotide sequence ID" value="NZ_RQGG01000029.1"/>
</dbReference>
<dbReference type="OrthoDB" id="337266at2"/>
<proteinExistence type="predicted"/>
<protein>
    <recommendedName>
        <fullName evidence="4">DUF4340 domain-containing protein</fullName>
    </recommendedName>
</protein>
<keyword evidence="3" id="KW-1185">Reference proteome</keyword>
<keyword evidence="1" id="KW-0472">Membrane</keyword>
<feature type="transmembrane region" description="Helical" evidence="1">
    <location>
        <begin position="5"/>
        <end position="22"/>
    </location>
</feature>
<comment type="caution">
    <text evidence="2">The sequence shown here is derived from an EMBL/GenBank/DDBJ whole genome shotgun (WGS) entry which is preliminary data.</text>
</comment>
<reference evidence="2" key="1">
    <citation type="journal article" date="2019" name="PLoS Negl. Trop. Dis.">
        <title>Revisiting the worldwide diversity of Leptospira species in the environment.</title>
        <authorList>
            <person name="Vincent A.T."/>
            <person name="Schiettekatte O."/>
            <person name="Bourhy P."/>
            <person name="Veyrier F.J."/>
            <person name="Picardeau M."/>
        </authorList>
    </citation>
    <scope>NUCLEOTIDE SEQUENCE [LARGE SCALE GENOMIC DNA]</scope>
    <source>
        <strain evidence="2">201702454</strain>
    </source>
</reference>